<evidence type="ECO:0000256" key="6">
    <source>
        <dbReference type="ARBA" id="ARBA00023136"/>
    </source>
</evidence>
<comment type="similarity">
    <text evidence="2 7">Belongs to the nonaspanin (TM9SF) (TC 9.A.2) family.</text>
</comment>
<dbReference type="PANTHER" id="PTHR10766">
    <property type="entry name" value="TRANSMEMBRANE 9 SUPERFAMILY PROTEIN"/>
    <property type="match status" value="1"/>
</dbReference>
<evidence type="ECO:0000256" key="1">
    <source>
        <dbReference type="ARBA" id="ARBA00004141"/>
    </source>
</evidence>
<feature type="transmembrane region" description="Helical" evidence="7">
    <location>
        <begin position="471"/>
        <end position="496"/>
    </location>
</feature>
<evidence type="ECO:0000256" key="5">
    <source>
        <dbReference type="ARBA" id="ARBA00022989"/>
    </source>
</evidence>
<dbReference type="PANTHER" id="PTHR10766:SF177">
    <property type="entry name" value="TRANSMEMBRANE 9 SUPERFAMILY MEMBER 1"/>
    <property type="match status" value="1"/>
</dbReference>
<feature type="signal peptide" evidence="7">
    <location>
        <begin position="1"/>
        <end position="18"/>
    </location>
</feature>
<name>A0A7S4G828_9EUGL</name>
<gene>
    <name evidence="8" type="ORF">EGYM00163_LOCUS39626</name>
</gene>
<dbReference type="Pfam" id="PF02990">
    <property type="entry name" value="EMP70"/>
    <property type="match status" value="1"/>
</dbReference>
<keyword evidence="4 7" id="KW-0732">Signal</keyword>
<sequence>MRSLWVLCIFALVLTGVAHDDQKYDIGEHVPLFVDNLVPFNNPQESYRYFTLKFCKPDPLHHKSQTLGEVLQGSEKVYSGYDLRFRRDVRPARELCKASLNAEDISRFRHAIQNQYHFTWYYDEIPIKGMIGDMDHNDNCYLYTQHDFQFEYNGDRVIDARVITDAAHRVKLPEDATQLDVSFTYSSTWKDTDVVFDDRAANNANELYQEEIEIQWFSIVNSFVLVLLLTGFLAFIVMRILKKDYQRYTSLDEEEDQDETGWKLLHADVFRFPANKTLFASIIGTGLQLLMIFFIILTLSVVGVFYAYGRGTMYAAIIVVYSLTAVAAGYSSAAFYRKIEGTNWVRNVLTTVTLFALPAFLVWSVLNTVAIFYSSTVALPFGTIIALFALYFLVTFPLTLAGAIAGKNFGGSLDAPCRTKLAPREIPPAPWYRGPIVHVAVAGFLPFSAIYVELYYVFISLWGHQLFTPYGILYLVFVILLMVTACITVSLTYLQLSMENHEWWWTALTSGGATSFFIYAYCFYFLYSESKMSGFFQVSYYFGYMLLICYALFLMLGTVGFLCSFVFVKQIYRSIKCD</sequence>
<evidence type="ECO:0000256" key="4">
    <source>
        <dbReference type="ARBA" id="ARBA00022729"/>
    </source>
</evidence>
<organism evidence="8">
    <name type="scientific">Eutreptiella gymnastica</name>
    <dbReference type="NCBI Taxonomy" id="73025"/>
    <lineage>
        <taxon>Eukaryota</taxon>
        <taxon>Discoba</taxon>
        <taxon>Euglenozoa</taxon>
        <taxon>Euglenida</taxon>
        <taxon>Spirocuta</taxon>
        <taxon>Euglenophyceae</taxon>
        <taxon>Eutreptiales</taxon>
        <taxon>Eutreptiaceae</taxon>
        <taxon>Eutreptiella</taxon>
    </lineage>
</organism>
<evidence type="ECO:0000313" key="8">
    <source>
        <dbReference type="EMBL" id="CAE0828357.1"/>
    </source>
</evidence>
<keyword evidence="5 7" id="KW-1133">Transmembrane helix</keyword>
<feature type="transmembrane region" description="Helical" evidence="7">
    <location>
        <begin position="348"/>
        <end position="373"/>
    </location>
</feature>
<reference evidence="8" key="1">
    <citation type="submission" date="2021-01" db="EMBL/GenBank/DDBJ databases">
        <authorList>
            <person name="Corre E."/>
            <person name="Pelletier E."/>
            <person name="Niang G."/>
            <person name="Scheremetjew M."/>
            <person name="Finn R."/>
            <person name="Kale V."/>
            <person name="Holt S."/>
            <person name="Cochrane G."/>
            <person name="Meng A."/>
            <person name="Brown T."/>
            <person name="Cohen L."/>
        </authorList>
    </citation>
    <scope>NUCLEOTIDE SEQUENCE</scope>
    <source>
        <strain evidence="8">CCMP1594</strain>
    </source>
</reference>
<evidence type="ECO:0000256" key="2">
    <source>
        <dbReference type="ARBA" id="ARBA00005227"/>
    </source>
</evidence>
<feature type="chain" id="PRO_5031608069" description="Transmembrane 9 superfamily member" evidence="7">
    <location>
        <begin position="19"/>
        <end position="578"/>
    </location>
</feature>
<feature type="transmembrane region" description="Helical" evidence="7">
    <location>
        <begin position="314"/>
        <end position="336"/>
    </location>
</feature>
<feature type="transmembrane region" description="Helical" evidence="7">
    <location>
        <begin position="278"/>
        <end position="308"/>
    </location>
</feature>
<feature type="transmembrane region" description="Helical" evidence="7">
    <location>
        <begin position="216"/>
        <end position="238"/>
    </location>
</feature>
<feature type="transmembrane region" description="Helical" evidence="7">
    <location>
        <begin position="436"/>
        <end position="459"/>
    </location>
</feature>
<dbReference type="GO" id="GO:0016020">
    <property type="term" value="C:membrane"/>
    <property type="evidence" value="ECO:0007669"/>
    <property type="project" value="UniProtKB-SubCell"/>
</dbReference>
<protein>
    <recommendedName>
        <fullName evidence="7">Transmembrane 9 superfamily member</fullName>
    </recommendedName>
</protein>
<dbReference type="AlphaFoldDB" id="A0A7S4G828"/>
<evidence type="ECO:0000256" key="3">
    <source>
        <dbReference type="ARBA" id="ARBA00022692"/>
    </source>
</evidence>
<feature type="transmembrane region" description="Helical" evidence="7">
    <location>
        <begin position="503"/>
        <end position="527"/>
    </location>
</feature>
<accession>A0A7S4G828</accession>
<proteinExistence type="inferred from homology"/>
<feature type="transmembrane region" description="Helical" evidence="7">
    <location>
        <begin position="539"/>
        <end position="568"/>
    </location>
</feature>
<keyword evidence="3 7" id="KW-0812">Transmembrane</keyword>
<feature type="transmembrane region" description="Helical" evidence="7">
    <location>
        <begin position="379"/>
        <end position="404"/>
    </location>
</feature>
<comment type="subcellular location">
    <subcellularLocation>
        <location evidence="1">Membrane</location>
        <topology evidence="1">Multi-pass membrane protein</topology>
    </subcellularLocation>
</comment>
<evidence type="ECO:0000256" key="7">
    <source>
        <dbReference type="RuleBase" id="RU363079"/>
    </source>
</evidence>
<dbReference type="EMBL" id="HBJA01115167">
    <property type="protein sequence ID" value="CAE0828357.1"/>
    <property type="molecule type" value="Transcribed_RNA"/>
</dbReference>
<keyword evidence="6 7" id="KW-0472">Membrane</keyword>
<dbReference type="GO" id="GO:0072657">
    <property type="term" value="P:protein localization to membrane"/>
    <property type="evidence" value="ECO:0007669"/>
    <property type="project" value="TreeGrafter"/>
</dbReference>
<dbReference type="InterPro" id="IPR004240">
    <property type="entry name" value="EMP70"/>
</dbReference>